<keyword evidence="7" id="KW-1133">Transmembrane helix</keyword>
<comment type="caution">
    <text evidence="9">The sequence shown here is derived from an EMBL/GenBank/DDBJ whole genome shotgun (WGS) entry which is preliminary data.</text>
</comment>
<keyword evidence="7" id="KW-0472">Membrane</keyword>
<dbReference type="PROSITE" id="PS50847">
    <property type="entry name" value="GRAM_POS_ANCHORING"/>
    <property type="match status" value="1"/>
</dbReference>
<reference evidence="9" key="1">
    <citation type="journal article" date="2021" name="PeerJ">
        <title>Extensive microbial diversity within the chicken gut microbiome revealed by metagenomics and culture.</title>
        <authorList>
            <person name="Gilroy R."/>
            <person name="Ravi A."/>
            <person name="Getino M."/>
            <person name="Pursley I."/>
            <person name="Horton D.L."/>
            <person name="Alikhan N.F."/>
            <person name="Baker D."/>
            <person name="Gharbi K."/>
            <person name="Hall N."/>
            <person name="Watson M."/>
            <person name="Adriaenssens E.M."/>
            <person name="Foster-Nyarko E."/>
            <person name="Jarju S."/>
            <person name="Secka A."/>
            <person name="Antonio M."/>
            <person name="Oren A."/>
            <person name="Chaudhuri R.R."/>
            <person name="La Ragione R."/>
            <person name="Hildebrand F."/>
            <person name="Pallen M.J."/>
        </authorList>
    </citation>
    <scope>NUCLEOTIDE SEQUENCE</scope>
    <source>
        <strain evidence="9">14324</strain>
    </source>
</reference>
<keyword evidence="5" id="KW-0572">Peptidoglycan-anchor</keyword>
<accession>A0A9D2IST6</accession>
<evidence type="ECO:0000256" key="1">
    <source>
        <dbReference type="ARBA" id="ARBA00007257"/>
    </source>
</evidence>
<organism evidence="9 10">
    <name type="scientific">Candidatus Blautia faecigallinarum</name>
    <dbReference type="NCBI Taxonomy" id="2838488"/>
    <lineage>
        <taxon>Bacteria</taxon>
        <taxon>Bacillati</taxon>
        <taxon>Bacillota</taxon>
        <taxon>Clostridia</taxon>
        <taxon>Lachnospirales</taxon>
        <taxon>Lachnospiraceae</taxon>
        <taxon>Blautia</taxon>
    </lineage>
</organism>
<evidence type="ECO:0000256" key="6">
    <source>
        <dbReference type="SAM" id="MobiDB-lite"/>
    </source>
</evidence>
<evidence type="ECO:0000256" key="2">
    <source>
        <dbReference type="ARBA" id="ARBA00022512"/>
    </source>
</evidence>
<dbReference type="SUPFAM" id="SSF117074">
    <property type="entry name" value="Hypothetical protein PA1324"/>
    <property type="match status" value="1"/>
</dbReference>
<evidence type="ECO:0000313" key="9">
    <source>
        <dbReference type="EMBL" id="HIZ21510.1"/>
    </source>
</evidence>
<comment type="similarity">
    <text evidence="1">Belongs to the serine-aspartate repeat-containing protein (SDr) family.</text>
</comment>
<feature type="compositionally biased region" description="Gly residues" evidence="6">
    <location>
        <begin position="131"/>
        <end position="143"/>
    </location>
</feature>
<evidence type="ECO:0000256" key="7">
    <source>
        <dbReference type="SAM" id="Phobius"/>
    </source>
</evidence>
<dbReference type="Gene3D" id="2.60.40.10">
    <property type="entry name" value="Immunoglobulins"/>
    <property type="match status" value="14"/>
</dbReference>
<evidence type="ECO:0000313" key="10">
    <source>
        <dbReference type="Proteomes" id="UP000824041"/>
    </source>
</evidence>
<dbReference type="NCBIfam" id="TIGR01167">
    <property type="entry name" value="LPXTG_anchor"/>
    <property type="match status" value="1"/>
</dbReference>
<dbReference type="Pfam" id="PF20610">
    <property type="entry name" value="TED_2"/>
    <property type="match status" value="1"/>
</dbReference>
<evidence type="ECO:0000259" key="8">
    <source>
        <dbReference type="PROSITE" id="PS50847"/>
    </source>
</evidence>
<dbReference type="InterPro" id="IPR019931">
    <property type="entry name" value="LPXTG_anchor"/>
</dbReference>
<feature type="compositionally biased region" description="Low complexity" evidence="6">
    <location>
        <begin position="247"/>
        <end position="259"/>
    </location>
</feature>
<dbReference type="InterPro" id="IPR046751">
    <property type="entry name" value="TED_2"/>
</dbReference>
<evidence type="ECO:0000256" key="4">
    <source>
        <dbReference type="ARBA" id="ARBA00022729"/>
    </source>
</evidence>
<name>A0A9D2IST6_9FIRM</name>
<feature type="domain" description="Gram-positive cocci surface proteins LPxTG" evidence="8">
    <location>
        <begin position="2155"/>
        <end position="2189"/>
    </location>
</feature>
<evidence type="ECO:0000256" key="3">
    <source>
        <dbReference type="ARBA" id="ARBA00022525"/>
    </source>
</evidence>
<dbReference type="SUPFAM" id="SSF49478">
    <property type="entry name" value="Cna protein B-type domain"/>
    <property type="match status" value="1"/>
</dbReference>
<dbReference type="InterPro" id="IPR013783">
    <property type="entry name" value="Ig-like_fold"/>
</dbReference>
<sequence>MCCSALLPAGTYAASAETEGIYQEAGTETQAETEAQKSEEELISEIEATPDLALTITAGEAFDVRTDFTGLNLKDGETAELKLAEAEDGTKFDVQVPGIYKCVYQVTPVSGEAYLVARNITVTPRESETSGAGGQTGNDGDTGGTEEGESDSEPDPENANGIFGTEALLTEGTEPVMETPAETEGTDQADQAQGGENILTEGQTEATEPAQEETAESEAQTEPPVTEAESEAETEPVTEPGTEAESTEGITEGQTEETQAPVEETRTETEGMPDSEAESETATETEILSEEELDKELEAAAEQDTYDEESGLTLGEVMEQAVEQEVNLLALDAGETVSFMAVNTAARSTQSVNVTRGSAYYYADYGLGSYVTYKYTVQFGDISATAYCVEPSKGSPGDGTYTITRLSDGRQLAKVCYYGTKASGENGFFAEKHPDFSAGKQFIITHLAVAYANGSGDAFSGANSTGQSLAMELYNYCMSQPDIPDVDMSFSDANTTAYIDGTIQRTKEITFRADELQKVAMKLPDGVKLHNQTTGETSKAGADVEISGGTVFYLTAPLTQASDVGASWSTRMKGSITKDYSAYKISTGSGMQDLALVFGEGVTTEKYVEFQVNWVEQSKVEIIKKDKGSNTAIAGAIYGIYSDEACKNLIVQMPATDEKGASSVTLDQASGTVYLKEIDVPTGYLLDTKAYNIELVAGGTVKQEVFDEEQKAALTVYKEGEVLTGADVTDHGVTFRYEKRRLKGAVYNVYAAEDIISASGKLIYNKGALVKEALTTGADGSAVLENLYLGSYTITETKAPENYVCTGESKTVKLEYAGANVAVQTGSVTFTNSRQKASVSVTKQDQETKVPLAGGIYGLYAGSDIKTADGAVAVKKDTLIEKVTTGSGGSASYAADLPIGSDYYIKELQAPANYLRNSEEIYTFSFAYTNDKEASVSFTHTFSNERVDATIHLIKKDAETGGTPQGDAVFTGAVYGLFAREDIVHPDGKTGVLFKEGTQVATLTVDEAGNAEVTGLYLGKYYVKELTPPVGYLADPKEYDLDCSYEGDLVKTIERTVTSTEVVKKQPFQLIKAANNGQTDAELLKGAGFSAYLVSDLKKNEDGSYDFTGAKPIVITADGQTEMFTDEKGYACSIPIPYGTYVVRETTTPHNFTPVRDFIVTISENNTEPQTWRVLLDDEFMAKLKIVKKDDETKQSVLIPNTEFKVYDLDAGKYVEQVTTYPSTIVHKSYFTDESGYLILPNALPCGNYRIEEVTAPDGYVLNPQYVEIQVDSNTAYEMDSISNDAIITVSYENHPVKGKLVIKKAGEVLESFGEEFKYKEASLAGAEFEIYAAETIYTADHQVDEQGNRHVEYEKDTLVATVVTDENGEASVDNLPLGKYRITETKAPEGYVLNTESQEVLFTYEGQNTPVVEQEVLFQNERQKVEISVQKQDAETETPLSGAVFGLYNQEDIQADGKVVVPADTLLEKAESQEDGFAAFTLDLPLGQYYVKEEAAPDGYVSSDEILEFDASYQGQEIPVLTLSAVKKNEPTLVEFTKTDITTGTELSGASMTVLDAAGEVVDSWVSQKGQPHVIRRLHVGETYTLREEIAPYGYLKATEVSFTVLDTGEVQKVVMEDEVPTAKLIVNKKGEFLDKVTLLDNAKGVVEHLFEYISGSLSNVTFEVYAAENIKAADGVSPDYYAADELVATITTDQNGIAQIEDLPLGRYYIKEAATEYGYVLDEEPRYVDLTYRDQDTPVVTYDESWQNNRQRVQVEVVKKENGTERLLAGAIFGLFTAEDILAADGDLLLEADTIIELKTTGEDGKIQFVADLPVGGSYYVKELYAPDGFVNLEETQEFTFEYEDEKAAKRAYSFTFEDEPTSIALSKKDLTSGEELPGASLQVLDEEGNVVDEWISTEEPHIITELTVGKTYKMVERKPADGYVTAESISFTVENTAELQTHVMEDDVTKVQISKTDITDSKEVPGAKLSILDQNGDVVEQWTSGKEPHYIEKLPIGTYTLREEQAPEGYLVAEDVEFEIADTGEIQKVEMKDARPSGSLVIKKTDADTKLPLEGVEFALKDKETGKTVAELKTDSNGTAVCEDLPIGVYKNGKLKETTEYILTETKALEGYKSSSEEISILFEYVDDKTEEIVITKELTNTKVPEEEIPDTPKTGDSTNLWLPVLLLLLSAGGIAGVIWYMKKKK</sequence>
<dbReference type="PANTHER" id="PTHR36108:SF13">
    <property type="entry name" value="COLOSSIN-B-RELATED"/>
    <property type="match status" value="1"/>
</dbReference>
<keyword evidence="3" id="KW-0964">Secreted</keyword>
<feature type="region of interest" description="Disordered" evidence="6">
    <location>
        <begin position="124"/>
        <end position="162"/>
    </location>
</feature>
<keyword evidence="4" id="KW-0732">Signal</keyword>
<dbReference type="Proteomes" id="UP000824041">
    <property type="component" value="Unassembled WGS sequence"/>
</dbReference>
<gene>
    <name evidence="9" type="ORF">IAA21_01755</name>
</gene>
<evidence type="ECO:0000256" key="5">
    <source>
        <dbReference type="ARBA" id="ARBA00023088"/>
    </source>
</evidence>
<feature type="compositionally biased region" description="Acidic residues" evidence="6">
    <location>
        <begin position="144"/>
        <end position="156"/>
    </location>
</feature>
<feature type="transmembrane region" description="Helical" evidence="7">
    <location>
        <begin position="2164"/>
        <end position="2185"/>
    </location>
</feature>
<keyword evidence="7" id="KW-0812">Transmembrane</keyword>
<dbReference type="EMBL" id="DXBU01000021">
    <property type="protein sequence ID" value="HIZ21510.1"/>
    <property type="molecule type" value="Genomic_DNA"/>
</dbReference>
<dbReference type="InterPro" id="IPR041033">
    <property type="entry name" value="SpaA_PFL_dom_1"/>
</dbReference>
<feature type="compositionally biased region" description="Acidic residues" evidence="6">
    <location>
        <begin position="271"/>
        <end position="290"/>
    </location>
</feature>
<feature type="region of interest" description="Disordered" evidence="6">
    <location>
        <begin position="203"/>
        <end position="290"/>
    </location>
</feature>
<protein>
    <submittedName>
        <fullName evidence="9">LPXTG cell wall anchor domain-containing protein</fullName>
    </submittedName>
</protein>
<dbReference type="Pfam" id="PF17802">
    <property type="entry name" value="SpaA"/>
    <property type="match status" value="14"/>
</dbReference>
<reference evidence="9" key="2">
    <citation type="submission" date="2021-04" db="EMBL/GenBank/DDBJ databases">
        <authorList>
            <person name="Gilroy R."/>
        </authorList>
    </citation>
    <scope>NUCLEOTIDE SEQUENCE</scope>
    <source>
        <strain evidence="9">14324</strain>
    </source>
</reference>
<keyword evidence="2" id="KW-0134">Cell wall</keyword>
<proteinExistence type="inferred from homology"/>
<dbReference type="PANTHER" id="PTHR36108">
    <property type="entry name" value="COLOSSIN-B-RELATED"/>
    <property type="match status" value="1"/>
</dbReference>